<feature type="region of interest" description="Disordered" evidence="9">
    <location>
        <begin position="344"/>
        <end position="367"/>
    </location>
</feature>
<dbReference type="SUPFAM" id="SSF57667">
    <property type="entry name" value="beta-beta-alpha zinc fingers"/>
    <property type="match status" value="1"/>
</dbReference>
<dbReference type="PROSITE" id="PS50157">
    <property type="entry name" value="ZINC_FINGER_C2H2_2"/>
    <property type="match status" value="2"/>
</dbReference>
<proteinExistence type="predicted"/>
<dbReference type="FunFam" id="3.30.160.60:FF:000100">
    <property type="entry name" value="Zinc finger 45-like"/>
    <property type="match status" value="1"/>
</dbReference>
<keyword evidence="1" id="KW-0479">Metal-binding</keyword>
<dbReference type="InterPro" id="IPR013087">
    <property type="entry name" value="Znf_C2H2_type"/>
</dbReference>
<evidence type="ECO:0000313" key="11">
    <source>
        <dbReference type="EMBL" id="TVY17744.1"/>
    </source>
</evidence>
<feature type="compositionally biased region" description="Basic and acidic residues" evidence="9">
    <location>
        <begin position="346"/>
        <end position="359"/>
    </location>
</feature>
<feature type="region of interest" description="Disordered" evidence="9">
    <location>
        <begin position="123"/>
        <end position="215"/>
    </location>
</feature>
<evidence type="ECO:0000256" key="8">
    <source>
        <dbReference type="PROSITE-ProRule" id="PRU00042"/>
    </source>
</evidence>
<evidence type="ECO:0000256" key="5">
    <source>
        <dbReference type="ARBA" id="ARBA00023015"/>
    </source>
</evidence>
<protein>
    <submittedName>
        <fullName evidence="11">Zinc finger protein</fullName>
    </submittedName>
</protein>
<feature type="compositionally biased region" description="Polar residues" evidence="9">
    <location>
        <begin position="168"/>
        <end position="179"/>
    </location>
</feature>
<dbReference type="GO" id="GO:0008270">
    <property type="term" value="F:zinc ion binding"/>
    <property type="evidence" value="ECO:0007669"/>
    <property type="project" value="UniProtKB-KW"/>
</dbReference>
<dbReference type="PANTHER" id="PTHR47660">
    <property type="entry name" value="TRANSCRIPTION FACTOR WITH C2H2 AND ZN(2)-CYS(6) DNA BINDING DOMAIN (EUROFUNG)-RELATED-RELATED"/>
    <property type="match status" value="1"/>
</dbReference>
<evidence type="ECO:0000259" key="10">
    <source>
        <dbReference type="PROSITE" id="PS50157"/>
    </source>
</evidence>
<keyword evidence="6" id="KW-0804">Transcription</keyword>
<accession>A0A8T9BCK3</accession>
<dbReference type="Gene3D" id="3.30.160.60">
    <property type="entry name" value="Classic Zinc Finger"/>
    <property type="match status" value="1"/>
</dbReference>
<dbReference type="GO" id="GO:0003677">
    <property type="term" value="F:DNA binding"/>
    <property type="evidence" value="ECO:0007669"/>
    <property type="project" value="InterPro"/>
</dbReference>
<evidence type="ECO:0000256" key="3">
    <source>
        <dbReference type="ARBA" id="ARBA00022771"/>
    </source>
</evidence>
<dbReference type="InterPro" id="IPR036236">
    <property type="entry name" value="Znf_C2H2_sf"/>
</dbReference>
<reference evidence="11 12" key="1">
    <citation type="submission" date="2018-05" db="EMBL/GenBank/DDBJ databases">
        <title>Whole genome sequencing for identification of molecular markers to develop diagnostic detection tools for the regulated plant pathogen Lachnellula willkommii.</title>
        <authorList>
            <person name="Giroux E."/>
            <person name="Bilodeau G."/>
        </authorList>
    </citation>
    <scope>NUCLEOTIDE SEQUENCE [LARGE SCALE GENOMIC DNA]</scope>
    <source>
        <strain evidence="11 12">CBS 203.66</strain>
    </source>
</reference>
<dbReference type="GO" id="GO:0006351">
    <property type="term" value="P:DNA-templated transcription"/>
    <property type="evidence" value="ECO:0007669"/>
    <property type="project" value="InterPro"/>
</dbReference>
<feature type="domain" description="C2H2-type" evidence="10">
    <location>
        <begin position="77"/>
        <end position="104"/>
    </location>
</feature>
<dbReference type="Proteomes" id="UP000469559">
    <property type="component" value="Unassembled WGS sequence"/>
</dbReference>
<feature type="domain" description="C2H2-type" evidence="10">
    <location>
        <begin position="105"/>
        <end position="127"/>
    </location>
</feature>
<dbReference type="OrthoDB" id="1405595at2759"/>
<dbReference type="EMBL" id="QGMF01000226">
    <property type="protein sequence ID" value="TVY17744.1"/>
    <property type="molecule type" value="Genomic_DNA"/>
</dbReference>
<gene>
    <name evidence="11" type="primary">Znf691</name>
    <name evidence="11" type="ORF">LARI1_G004845</name>
</gene>
<sequence length="991" mass="110936">MSPPAALRITTYSTKNRPGTCVCVVVQNMDPSNPANSNSNTSAPQVLVVDSTDSTPISASKASRQPPAAPGTQAELFACDQCPKVFNRRENLSRHQKTHDASPAHRCKQCSKAFTRSDLLKRHEAGHDRWDKKKGPQKSENESAKRRKFVSDESVESSTSSPSASGSTHNATNPQTNYSPAPLYQHVDTGHSNPTVSHADSHYYENTGPAFESNQTPAYQTFETPQQFAYRPAGPWWPPNTDHQEPHSVQQNYSKGPSDTFENFNMHDNPAMNFDFSSFMVPAGEPAASDWFSYDFYSAVRETGNAWDYMQGPLLDPTLAEQAKDYQPDHLDSNQGIHSAQVLGQRDSDMEHEAPQHDSSEEDLAENRVITRISSPPNEASDDDIWPFHWNPNAQQILMADPINIPDNHPLFKSHSSKFDITEQTLVKVRAFLLAPSGLGFRQSRITLPSLPVVNVFIRLFFEHFSPQMPVLHHPTIDTNVDLPAPLIAVMVVIGAIYSNLKHSRRFSIVLWDIVRWNLHIAIECDNGLMRDNMIIYAEALICHTGLWCGNKRCFELAEVVRGALITYIRRVHFHGTPRAPSFDARIEGTVQADWKRWIFEESQRRLYWVIYSIDCQFPCLLNLPGTISISEVSHLICPADDEFWLATSARDWRNLLGLALVPPSRLFSAAVAPFILKASTGGADTFGLLVEQLRRTNLGRGQNQGLLDLNSWSALLVLMAIQTQLFNFQQELMLARSFMEDVDVYATKRDGGDATEDTISDMRKLQGIRRGELAELLYSWSKAYLTPSRSNLHPSSRHFYASSLVIHHLSNILLDVALSDLQNAVGRTGHEGMMQAMTKLTNWAQKSPRVAEEVAYNAVRAIVSLAPTRSVYEDDIRNTDIAPYSIITLFLSHLVLWVFAKVCPREQKSVLLGMVGDNEVLRSSAFFVVLQQAMALDEGVAGTTNSKDAPNILFKFGAEMLTRVGTWGVALNLALMIHQRAEMYQRAAEM</sequence>
<evidence type="ECO:0000256" key="1">
    <source>
        <dbReference type="ARBA" id="ARBA00022723"/>
    </source>
</evidence>
<keyword evidence="2" id="KW-0677">Repeat</keyword>
<evidence type="ECO:0000313" key="12">
    <source>
        <dbReference type="Proteomes" id="UP000469559"/>
    </source>
</evidence>
<evidence type="ECO:0000256" key="6">
    <source>
        <dbReference type="ARBA" id="ARBA00023163"/>
    </source>
</evidence>
<keyword evidence="3 8" id="KW-0863">Zinc-finger</keyword>
<keyword evidence="7" id="KW-0539">Nucleus</keyword>
<evidence type="ECO:0000256" key="9">
    <source>
        <dbReference type="SAM" id="MobiDB-lite"/>
    </source>
</evidence>
<dbReference type="PROSITE" id="PS00028">
    <property type="entry name" value="ZINC_FINGER_C2H2_1"/>
    <property type="match status" value="2"/>
</dbReference>
<feature type="compositionally biased region" description="Low complexity" evidence="9">
    <location>
        <begin position="156"/>
        <end position="167"/>
    </location>
</feature>
<feature type="compositionally biased region" description="Basic and acidic residues" evidence="9">
    <location>
        <begin position="123"/>
        <end position="144"/>
    </location>
</feature>
<dbReference type="PANTHER" id="PTHR47660:SF2">
    <property type="entry name" value="TRANSCRIPTION FACTOR WITH C2H2 AND ZN(2)-CYS(6) DNA BINDING DOMAIN (EUROFUNG)"/>
    <property type="match status" value="1"/>
</dbReference>
<evidence type="ECO:0000256" key="2">
    <source>
        <dbReference type="ARBA" id="ARBA00022737"/>
    </source>
</evidence>
<keyword evidence="12" id="KW-1185">Reference proteome</keyword>
<dbReference type="InterPro" id="IPR007219">
    <property type="entry name" value="XnlR_reg_dom"/>
</dbReference>
<evidence type="ECO:0000256" key="4">
    <source>
        <dbReference type="ARBA" id="ARBA00022833"/>
    </source>
</evidence>
<comment type="caution">
    <text evidence="11">The sequence shown here is derived from an EMBL/GenBank/DDBJ whole genome shotgun (WGS) entry which is preliminary data.</text>
</comment>
<dbReference type="Pfam" id="PF04082">
    <property type="entry name" value="Fungal_trans"/>
    <property type="match status" value="1"/>
</dbReference>
<dbReference type="CDD" id="cd12148">
    <property type="entry name" value="fungal_TF_MHR"/>
    <property type="match status" value="1"/>
</dbReference>
<dbReference type="AlphaFoldDB" id="A0A8T9BCK3"/>
<name>A0A8T9BCK3_9HELO</name>
<organism evidence="11 12">
    <name type="scientific">Lachnellula arida</name>
    <dbReference type="NCBI Taxonomy" id="1316785"/>
    <lineage>
        <taxon>Eukaryota</taxon>
        <taxon>Fungi</taxon>
        <taxon>Dikarya</taxon>
        <taxon>Ascomycota</taxon>
        <taxon>Pezizomycotina</taxon>
        <taxon>Leotiomycetes</taxon>
        <taxon>Helotiales</taxon>
        <taxon>Lachnaceae</taxon>
        <taxon>Lachnellula</taxon>
    </lineage>
</organism>
<evidence type="ECO:0000256" key="7">
    <source>
        <dbReference type="ARBA" id="ARBA00023242"/>
    </source>
</evidence>
<dbReference type="SMART" id="SM00355">
    <property type="entry name" value="ZnF_C2H2"/>
    <property type="match status" value="2"/>
</dbReference>
<keyword evidence="4" id="KW-0862">Zinc</keyword>
<keyword evidence="5" id="KW-0805">Transcription regulation</keyword>
<dbReference type="Pfam" id="PF00096">
    <property type="entry name" value="zf-C2H2"/>
    <property type="match status" value="2"/>
</dbReference>